<comment type="caution">
    <text evidence="1">The sequence shown here is derived from an EMBL/GenBank/DDBJ whole genome shotgun (WGS) entry which is preliminary data.</text>
</comment>
<keyword evidence="2" id="KW-1185">Reference proteome</keyword>
<dbReference type="AlphaFoldDB" id="A0A016RS57"/>
<dbReference type="Proteomes" id="UP000024635">
    <property type="component" value="Unassembled WGS sequence"/>
</dbReference>
<sequence length="143" mass="16196">MHLCTRSNDKPKVIVVHSRKILFFLAPILFGHPVVSSPFAEVALLDDPLPKEVERSIQIRETDLRSLNETLINTLNISLGLDPYRAMPSYKRLPLVGTIVVHRMSQAVHPELIGRDLRNELASAESTLKSVPKLRAQRSRKRD</sequence>
<name>A0A016RS57_9BILA</name>
<proteinExistence type="predicted"/>
<reference evidence="2" key="1">
    <citation type="journal article" date="2015" name="Nat. Genet.">
        <title>The genome and transcriptome of the zoonotic hookworm Ancylostoma ceylanicum identify infection-specific gene families.</title>
        <authorList>
            <person name="Schwarz E.M."/>
            <person name="Hu Y."/>
            <person name="Antoshechkin I."/>
            <person name="Miller M.M."/>
            <person name="Sternberg P.W."/>
            <person name="Aroian R.V."/>
        </authorList>
    </citation>
    <scope>NUCLEOTIDE SEQUENCE</scope>
    <source>
        <strain evidence="2">HY135</strain>
    </source>
</reference>
<accession>A0A016RS57</accession>
<protein>
    <submittedName>
        <fullName evidence="1">Uncharacterized protein</fullName>
    </submittedName>
</protein>
<organism evidence="1 2">
    <name type="scientific">Ancylostoma ceylanicum</name>
    <dbReference type="NCBI Taxonomy" id="53326"/>
    <lineage>
        <taxon>Eukaryota</taxon>
        <taxon>Metazoa</taxon>
        <taxon>Ecdysozoa</taxon>
        <taxon>Nematoda</taxon>
        <taxon>Chromadorea</taxon>
        <taxon>Rhabditida</taxon>
        <taxon>Rhabditina</taxon>
        <taxon>Rhabditomorpha</taxon>
        <taxon>Strongyloidea</taxon>
        <taxon>Ancylostomatidae</taxon>
        <taxon>Ancylostomatinae</taxon>
        <taxon>Ancylostoma</taxon>
    </lineage>
</organism>
<gene>
    <name evidence="1" type="primary">Acey_s0391.g568</name>
    <name evidence="1" type="ORF">Y032_0391g568</name>
</gene>
<dbReference type="EMBL" id="JARK01001727">
    <property type="protein sequence ID" value="EYB81143.1"/>
    <property type="molecule type" value="Genomic_DNA"/>
</dbReference>
<evidence type="ECO:0000313" key="1">
    <source>
        <dbReference type="EMBL" id="EYB81143.1"/>
    </source>
</evidence>
<evidence type="ECO:0000313" key="2">
    <source>
        <dbReference type="Proteomes" id="UP000024635"/>
    </source>
</evidence>